<name>A0ABU0LGI4_XANAG</name>
<evidence type="ECO:0000256" key="7">
    <source>
        <dbReference type="ARBA" id="ARBA00038032"/>
    </source>
</evidence>
<dbReference type="RefSeq" id="WP_237345686.1">
    <property type="nucleotide sequence ID" value="NZ_JABWGX010000012.1"/>
</dbReference>
<dbReference type="Pfam" id="PF00893">
    <property type="entry name" value="Multi_Drug_Res"/>
    <property type="match status" value="1"/>
</dbReference>
<dbReference type="SUPFAM" id="SSF103481">
    <property type="entry name" value="Multidrug resistance efflux transporter EmrE"/>
    <property type="match status" value="1"/>
</dbReference>
<feature type="transmembrane region" description="Helical" evidence="9">
    <location>
        <begin position="26"/>
        <end position="46"/>
    </location>
</feature>
<dbReference type="Proteomes" id="UP001241747">
    <property type="component" value="Unassembled WGS sequence"/>
</dbReference>
<evidence type="ECO:0000313" key="11">
    <source>
        <dbReference type="Proteomes" id="UP001241747"/>
    </source>
</evidence>
<dbReference type="InterPro" id="IPR000390">
    <property type="entry name" value="Small_drug/metabolite_transptr"/>
</dbReference>
<keyword evidence="3" id="KW-1003">Cell membrane</keyword>
<evidence type="ECO:0000313" key="10">
    <source>
        <dbReference type="EMBL" id="MDQ0506261.1"/>
    </source>
</evidence>
<dbReference type="Gene3D" id="1.10.3730.20">
    <property type="match status" value="1"/>
</dbReference>
<sequence length="109" mass="11520">MSYLYLAVAIVAEVIATSALKSTDGFTRLVPSLVVGFGYVVAFYCLSVTVRELPVGVVYAIWSAVGIVLVAAFAWIYLGQALDWPAIVGLGLIVVGVVVVNLFSKTVAH</sequence>
<protein>
    <submittedName>
        <fullName evidence="10">Small multidrug resistance pump</fullName>
    </submittedName>
</protein>
<dbReference type="PANTHER" id="PTHR30561:SF1">
    <property type="entry name" value="MULTIDRUG TRANSPORTER EMRE"/>
    <property type="match status" value="1"/>
</dbReference>
<comment type="similarity">
    <text evidence="7 8">Belongs to the drug/metabolite transporter (DMT) superfamily. Small multidrug resistance (SMR) (TC 2.A.7.1) family.</text>
</comment>
<feature type="transmembrane region" description="Helical" evidence="9">
    <location>
        <begin position="84"/>
        <end position="103"/>
    </location>
</feature>
<evidence type="ECO:0000256" key="3">
    <source>
        <dbReference type="ARBA" id="ARBA00022475"/>
    </source>
</evidence>
<evidence type="ECO:0000256" key="4">
    <source>
        <dbReference type="ARBA" id="ARBA00022692"/>
    </source>
</evidence>
<reference evidence="10 11" key="1">
    <citation type="submission" date="2023-07" db="EMBL/GenBank/DDBJ databases">
        <title>Genomic Encyclopedia of Type Strains, Phase IV (KMG-IV): sequencing the most valuable type-strain genomes for metagenomic binning, comparative biology and taxonomic classification.</title>
        <authorList>
            <person name="Goeker M."/>
        </authorList>
    </citation>
    <scope>NUCLEOTIDE SEQUENCE [LARGE SCALE GENOMIC DNA]</scope>
    <source>
        <strain evidence="10 11">DSM 3770</strain>
    </source>
</reference>
<evidence type="ECO:0000256" key="2">
    <source>
        <dbReference type="ARBA" id="ARBA00022448"/>
    </source>
</evidence>
<comment type="caution">
    <text evidence="10">The sequence shown here is derived from an EMBL/GenBank/DDBJ whole genome shotgun (WGS) entry which is preliminary data.</text>
</comment>
<dbReference type="EMBL" id="JAUSVY010000007">
    <property type="protein sequence ID" value="MDQ0506261.1"/>
    <property type="molecule type" value="Genomic_DNA"/>
</dbReference>
<gene>
    <name evidence="10" type="ORF">QOZ94_003070</name>
</gene>
<keyword evidence="11" id="KW-1185">Reference proteome</keyword>
<keyword evidence="4 8" id="KW-0812">Transmembrane</keyword>
<keyword evidence="2" id="KW-0813">Transport</keyword>
<organism evidence="10 11">
    <name type="scientific">Xanthobacter agilis</name>
    <dbReference type="NCBI Taxonomy" id="47492"/>
    <lineage>
        <taxon>Bacteria</taxon>
        <taxon>Pseudomonadati</taxon>
        <taxon>Pseudomonadota</taxon>
        <taxon>Alphaproteobacteria</taxon>
        <taxon>Hyphomicrobiales</taxon>
        <taxon>Xanthobacteraceae</taxon>
        <taxon>Xanthobacter</taxon>
    </lineage>
</organism>
<evidence type="ECO:0000256" key="5">
    <source>
        <dbReference type="ARBA" id="ARBA00022989"/>
    </source>
</evidence>
<accession>A0ABU0LGI4</accession>
<dbReference type="InterPro" id="IPR037185">
    <property type="entry name" value="EmrE-like"/>
</dbReference>
<evidence type="ECO:0000256" key="1">
    <source>
        <dbReference type="ARBA" id="ARBA00004651"/>
    </source>
</evidence>
<dbReference type="PANTHER" id="PTHR30561">
    <property type="entry name" value="SMR FAMILY PROTON-DEPENDENT DRUG EFFLUX TRANSPORTER SUGE"/>
    <property type="match status" value="1"/>
</dbReference>
<keyword evidence="6 9" id="KW-0472">Membrane</keyword>
<proteinExistence type="inferred from homology"/>
<evidence type="ECO:0000256" key="9">
    <source>
        <dbReference type="SAM" id="Phobius"/>
    </source>
</evidence>
<dbReference type="InterPro" id="IPR045324">
    <property type="entry name" value="Small_multidrug_res"/>
</dbReference>
<keyword evidence="5 9" id="KW-1133">Transmembrane helix</keyword>
<evidence type="ECO:0000256" key="8">
    <source>
        <dbReference type="RuleBase" id="RU003942"/>
    </source>
</evidence>
<feature type="transmembrane region" description="Helical" evidence="9">
    <location>
        <begin position="58"/>
        <end position="78"/>
    </location>
</feature>
<comment type="subcellular location">
    <subcellularLocation>
        <location evidence="1 8">Cell membrane</location>
        <topology evidence="1 8">Multi-pass membrane protein</topology>
    </subcellularLocation>
</comment>
<evidence type="ECO:0000256" key="6">
    <source>
        <dbReference type="ARBA" id="ARBA00023136"/>
    </source>
</evidence>